<comment type="caution">
    <text evidence="1">The sequence shown here is derived from an EMBL/GenBank/DDBJ whole genome shotgun (WGS) entry which is preliminary data.</text>
</comment>
<proteinExistence type="predicted"/>
<organism evidence="1 2">
    <name type="scientific">Arthrobotrys conoides</name>
    <dbReference type="NCBI Taxonomy" id="74498"/>
    <lineage>
        <taxon>Eukaryota</taxon>
        <taxon>Fungi</taxon>
        <taxon>Dikarya</taxon>
        <taxon>Ascomycota</taxon>
        <taxon>Pezizomycotina</taxon>
        <taxon>Orbiliomycetes</taxon>
        <taxon>Orbiliales</taxon>
        <taxon>Orbiliaceae</taxon>
        <taxon>Arthrobotrys</taxon>
    </lineage>
</organism>
<dbReference type="EMBL" id="JAVHJM010000001">
    <property type="protein sequence ID" value="KAK6519716.1"/>
    <property type="molecule type" value="Genomic_DNA"/>
</dbReference>
<protein>
    <submittedName>
        <fullName evidence="1">Uncharacterized protein</fullName>
    </submittedName>
</protein>
<evidence type="ECO:0000313" key="1">
    <source>
        <dbReference type="EMBL" id="KAK6519716.1"/>
    </source>
</evidence>
<name>A0AAN8NXU3_9PEZI</name>
<gene>
    <name evidence="1" type="ORF">TWF506_000016</name>
</gene>
<dbReference type="Proteomes" id="UP001307849">
    <property type="component" value="Unassembled WGS sequence"/>
</dbReference>
<sequence length="54" mass="5756">MTDKDVVLSSVLGDDDSMCLTRERVTAAARKIKSQRLENGSAPTMVALSSSALE</sequence>
<dbReference type="AlphaFoldDB" id="A0AAN8NXU3"/>
<reference evidence="1 2" key="1">
    <citation type="submission" date="2019-10" db="EMBL/GenBank/DDBJ databases">
        <authorList>
            <person name="Palmer J.M."/>
        </authorList>
    </citation>
    <scope>NUCLEOTIDE SEQUENCE [LARGE SCALE GENOMIC DNA]</scope>
    <source>
        <strain evidence="1 2">TWF506</strain>
    </source>
</reference>
<accession>A0AAN8NXU3</accession>
<evidence type="ECO:0000313" key="2">
    <source>
        <dbReference type="Proteomes" id="UP001307849"/>
    </source>
</evidence>
<keyword evidence="2" id="KW-1185">Reference proteome</keyword>